<evidence type="ECO:0000313" key="5">
    <source>
        <dbReference type="Proteomes" id="UP001576776"/>
    </source>
</evidence>
<protein>
    <submittedName>
        <fullName evidence="4">NACHT domain-containing protein</fullName>
    </submittedName>
</protein>
<sequence>MTSNQNQLEELFPEAYRNFEFEQLFADLEKALKEVLKKNRFMPASKLALVGRLCGYGPAQIAGKVQYTDGTLGQALSREIYPAIKKLLQLEEEIDWANADLLQLLEKYRKKSQKSLNIDISGICEQLRDRCGELLQHQKGLSTNSLMARDGVTFEVDDLFLPLGLEEHRKPAKQKDISSTEQGSIFYAPYEEENKKRFKDREFFEEVIRKCETPKSQGRRIVIIGEPGAGKTTLLQKIGDELQKNKTIPIWISLSRIASKPLSKYLLEDWLRDAAQALETAPAEWRTALEELLKTGQVCLLLDGADEMIVGANERIPLLDIGYQLREGWAQKVRVILTCRLNVWENNALEEFDVYRTLNFDYPTQVEQFINNFFNRELIDSQLAKDLKAELQLQTKARIRDLVKNPLRLSLLCYAWELGIGSLPDTKAELYELFVQAFYRLHELKDSKLKVPFEKQEELKKALGNLSKEALDSKKFRFLLPQSFIERFLGNPNDEKSLFWLAIKQLSWLNCVGRIAEKPFENAYAFFHPTFQEYFAALAIDDWHFFLNHVHENPDKGNYRIFESQWKEVILLWLGRQGNITFNNQKETFIKELVNFQDGCSKLYYYQAYFLAASGIAEFKYSSLADVIVNQLIKWSLVDPAEYLINPYSPMKYQAVEVLQNTDRLRAVNCLIENLHQNQNEEIHYLIASRLLEVDSNNQKAVDTLINLLDNNHYIDMTCRIISILSKVSCHNPKVIATLRRFLTPNNDTVDRCLAACGLLKMIPNDSEALNTLNELLSNPLVDYLAASCLRELGILDERFDFYLTSFEEPSNWKLVNYELSLLGLEQLKIENLEKEAMNIVNLLIAHLCSQPSNRRRLEIANSLQIIIFKTPTRTQSKLLPLVVTGLKSYLEDFYTKNHSTYGECFQILWHCAQNMSYPDFYRAWHNLSPSTHPEAPDNIPVGKSSIIQNLNFTQLPSKLNSAIANDEELNKAVKLICIDINNEFSNTDMLAVYIYRQMVKQGCPKCSHESPTNMPLLSIYWDLDLGKLEKRVALLFYNSKNDRTLNPSFLSDIATFGGTIAIISDEPCNNVRLISPNDPNLIDTVLKWLSRKILED</sequence>
<dbReference type="PANTHER" id="PTHR46844">
    <property type="entry name" value="SLR5058 PROTEIN"/>
    <property type="match status" value="1"/>
</dbReference>
<dbReference type="Pfam" id="PF05729">
    <property type="entry name" value="NACHT"/>
    <property type="match status" value="1"/>
</dbReference>
<evidence type="ECO:0000313" key="4">
    <source>
        <dbReference type="EMBL" id="MFB2934341.1"/>
    </source>
</evidence>
<evidence type="ECO:0000259" key="3">
    <source>
        <dbReference type="PROSITE" id="PS50837"/>
    </source>
</evidence>
<dbReference type="InterPro" id="IPR011989">
    <property type="entry name" value="ARM-like"/>
</dbReference>
<gene>
    <name evidence="4" type="ORF">ACE1B6_03605</name>
</gene>
<reference evidence="4 5" key="1">
    <citation type="submission" date="2024-09" db="EMBL/GenBank/DDBJ databases">
        <title>Floridaenema gen nov. (Aerosakkonemataceae, Aerosakkonematales ord. nov., Cyanobacteria) from benthic tropical and subtropical fresh waters, with the description of four new species.</title>
        <authorList>
            <person name="Moretto J.A."/>
            <person name="Berthold D.E."/>
            <person name="Lefler F.W."/>
            <person name="Huang I.-S."/>
            <person name="Laughinghouse H. IV."/>
        </authorList>
    </citation>
    <scope>NUCLEOTIDE SEQUENCE [LARGE SCALE GENOMIC DNA]</scope>
    <source>
        <strain evidence="4 5">BLCC-F154</strain>
    </source>
</reference>
<feature type="domain" description="NACHT" evidence="3">
    <location>
        <begin position="219"/>
        <end position="308"/>
    </location>
</feature>
<dbReference type="InterPro" id="IPR016024">
    <property type="entry name" value="ARM-type_fold"/>
</dbReference>
<keyword evidence="5" id="KW-1185">Reference proteome</keyword>
<dbReference type="PROSITE" id="PS50837">
    <property type="entry name" value="NACHT"/>
    <property type="match status" value="1"/>
</dbReference>
<keyword evidence="2" id="KW-0605">Phycobilisome</keyword>
<dbReference type="SUPFAM" id="SSF52540">
    <property type="entry name" value="P-loop containing nucleoside triphosphate hydrolases"/>
    <property type="match status" value="1"/>
</dbReference>
<dbReference type="Gene3D" id="1.25.10.10">
    <property type="entry name" value="Leucine-rich Repeat Variant"/>
    <property type="match status" value="1"/>
</dbReference>
<evidence type="ECO:0000256" key="1">
    <source>
        <dbReference type="ARBA" id="ARBA00022549"/>
    </source>
</evidence>
<proteinExistence type="predicted"/>
<dbReference type="Proteomes" id="UP001576776">
    <property type="component" value="Unassembled WGS sequence"/>
</dbReference>
<name>A0ABV4Y6B1_9CYAN</name>
<dbReference type="InterPro" id="IPR003593">
    <property type="entry name" value="AAA+_ATPase"/>
</dbReference>
<dbReference type="Pfam" id="PF22730">
    <property type="entry name" value="NCC-H"/>
    <property type="match status" value="1"/>
</dbReference>
<dbReference type="InterPro" id="IPR007111">
    <property type="entry name" value="NACHT_NTPase"/>
</dbReference>
<comment type="caution">
    <text evidence="4">The sequence shown here is derived from an EMBL/GenBank/DDBJ whole genome shotgun (WGS) entry which is preliminary data.</text>
</comment>
<dbReference type="InterPro" id="IPR054570">
    <property type="entry name" value="NCC-H_dom"/>
</dbReference>
<dbReference type="SUPFAM" id="SSF48371">
    <property type="entry name" value="ARM repeat"/>
    <property type="match status" value="1"/>
</dbReference>
<keyword evidence="1" id="KW-0042">Antenna complex</keyword>
<accession>A0ABV4Y6B1</accession>
<evidence type="ECO:0000256" key="2">
    <source>
        <dbReference type="ARBA" id="ARBA00022738"/>
    </source>
</evidence>
<organism evidence="4 5">
    <name type="scientific">Floridaenema fluviatile BLCC-F154</name>
    <dbReference type="NCBI Taxonomy" id="3153640"/>
    <lineage>
        <taxon>Bacteria</taxon>
        <taxon>Bacillati</taxon>
        <taxon>Cyanobacteriota</taxon>
        <taxon>Cyanophyceae</taxon>
        <taxon>Oscillatoriophycideae</taxon>
        <taxon>Aerosakkonematales</taxon>
        <taxon>Aerosakkonemataceae</taxon>
        <taxon>Floridanema</taxon>
        <taxon>Floridanema fluviatile</taxon>
    </lineage>
</organism>
<dbReference type="PANTHER" id="PTHR46844:SF1">
    <property type="entry name" value="SLR5058 PROTEIN"/>
    <property type="match status" value="1"/>
</dbReference>
<dbReference type="Gene3D" id="3.40.50.300">
    <property type="entry name" value="P-loop containing nucleotide triphosphate hydrolases"/>
    <property type="match status" value="1"/>
</dbReference>
<dbReference type="InterPro" id="IPR027417">
    <property type="entry name" value="P-loop_NTPase"/>
</dbReference>
<dbReference type="Pfam" id="PF22724">
    <property type="entry name" value="NCAB1"/>
    <property type="match status" value="1"/>
</dbReference>
<dbReference type="InterPro" id="IPR054611">
    <property type="entry name" value="NCAB"/>
</dbReference>
<dbReference type="EMBL" id="JBHFNS010000018">
    <property type="protein sequence ID" value="MFB2934341.1"/>
    <property type="molecule type" value="Genomic_DNA"/>
</dbReference>
<dbReference type="RefSeq" id="WP_413255866.1">
    <property type="nucleotide sequence ID" value="NZ_JBHFNS010000018.1"/>
</dbReference>
<dbReference type="SMART" id="SM00382">
    <property type="entry name" value="AAA"/>
    <property type="match status" value="1"/>
</dbReference>